<reference evidence="6 8" key="1">
    <citation type="submission" date="2015-07" db="EMBL/GenBank/DDBJ databases">
        <title>Draft Genome Sequence of Streptomyces antibioticus, IMRU 3720 reveals insights in the evolution of actinomycin biosynthetic gene clusters in Streptomyces.</title>
        <authorList>
            <person name="Crnovcic I."/>
            <person name="Ruckert C."/>
            <person name="Kalinowksi J."/>
            <person name="Keller U."/>
        </authorList>
    </citation>
    <scope>NUCLEOTIDE SEQUENCE [LARGE SCALE GENOMIC DNA]</scope>
    <source>
        <strain evidence="6 8">DSM 41481</strain>
    </source>
</reference>
<comment type="function">
    <text evidence="3">The glycine cleavage system catalyzes the degradation of glycine. The H protein shuttles the methylamine group of glycine from the P protein to the T protein.</text>
</comment>
<dbReference type="Pfam" id="PF01597">
    <property type="entry name" value="GCV_H"/>
    <property type="match status" value="1"/>
</dbReference>
<name>A0AAE7CIL1_STRAT</name>
<comment type="subunit">
    <text evidence="3">The glycine cleavage system is composed of four proteins: P, T, L and H.</text>
</comment>
<feature type="domain" description="Lipoyl-binding" evidence="5">
    <location>
        <begin position="24"/>
        <end position="106"/>
    </location>
</feature>
<protein>
    <recommendedName>
        <fullName evidence="3">Glycine cleavage system H protein</fullName>
    </recommendedName>
</protein>
<reference evidence="7 9" key="2">
    <citation type="submission" date="2020-03" db="EMBL/GenBank/DDBJ databases">
        <title>Is there a link between lipid content and antibiotic production in Streptomyces?</title>
        <authorList>
            <person name="David M."/>
            <person name="Lejeune C."/>
            <person name="Abreu S."/>
            <person name="Thibessard A."/>
            <person name="Leblond P."/>
            <person name="Chaminade P."/>
            <person name="Virolle M.-J."/>
        </authorList>
    </citation>
    <scope>NUCLEOTIDE SEQUENCE [LARGE SCALE GENOMIC DNA]</scope>
    <source>
        <strain evidence="7 9">DSM 41481</strain>
    </source>
</reference>
<dbReference type="RefSeq" id="WP_078632006.1">
    <property type="nucleotide sequence ID" value="NZ_CM007717.1"/>
</dbReference>
<accession>A0AAE7CIL1</accession>
<dbReference type="GO" id="GO:0009249">
    <property type="term" value="P:protein lipoylation"/>
    <property type="evidence" value="ECO:0007669"/>
    <property type="project" value="TreeGrafter"/>
</dbReference>
<evidence type="ECO:0000259" key="5">
    <source>
        <dbReference type="PROSITE" id="PS50968"/>
    </source>
</evidence>
<dbReference type="InterPro" id="IPR000089">
    <property type="entry name" value="Biotin_lipoyl"/>
</dbReference>
<dbReference type="NCBIfam" id="TIGR00527">
    <property type="entry name" value="gcvH"/>
    <property type="match status" value="1"/>
</dbReference>
<evidence type="ECO:0000256" key="2">
    <source>
        <dbReference type="ARBA" id="ARBA00022823"/>
    </source>
</evidence>
<gene>
    <name evidence="3 7" type="primary">gcvH</name>
    <name evidence="6" type="ORF">AFM16_02180</name>
    <name evidence="7" type="ORF">HCX60_02365</name>
</gene>
<evidence type="ECO:0000256" key="1">
    <source>
        <dbReference type="ARBA" id="ARBA00009249"/>
    </source>
</evidence>
<evidence type="ECO:0000256" key="3">
    <source>
        <dbReference type="HAMAP-Rule" id="MF_00272"/>
    </source>
</evidence>
<dbReference type="HAMAP" id="MF_00272">
    <property type="entry name" value="GcvH"/>
    <property type="match status" value="1"/>
</dbReference>
<dbReference type="PANTHER" id="PTHR11715:SF3">
    <property type="entry name" value="GLYCINE CLEAVAGE SYSTEM H PROTEIN-RELATED"/>
    <property type="match status" value="1"/>
</dbReference>
<keyword evidence="8" id="KW-1185">Reference proteome</keyword>
<dbReference type="SUPFAM" id="SSF51230">
    <property type="entry name" value="Single hybrid motif"/>
    <property type="match status" value="1"/>
</dbReference>
<evidence type="ECO:0000313" key="7">
    <source>
        <dbReference type="EMBL" id="QIT42500.1"/>
    </source>
</evidence>
<dbReference type="PROSITE" id="PS00189">
    <property type="entry name" value="LIPOYL"/>
    <property type="match status" value="1"/>
</dbReference>
<comment type="similarity">
    <text evidence="1 3">Belongs to the GcvH family.</text>
</comment>
<dbReference type="GO" id="GO:0005829">
    <property type="term" value="C:cytosol"/>
    <property type="evidence" value="ECO:0007669"/>
    <property type="project" value="TreeGrafter"/>
</dbReference>
<comment type="cofactor">
    <cofactor evidence="3">
        <name>(R)-lipoate</name>
        <dbReference type="ChEBI" id="CHEBI:83088"/>
    </cofactor>
    <text evidence="3">Binds 1 lipoyl cofactor covalently.</text>
</comment>
<dbReference type="GO" id="GO:0019464">
    <property type="term" value="P:glycine decarboxylation via glycine cleavage system"/>
    <property type="evidence" value="ECO:0007669"/>
    <property type="project" value="UniProtKB-UniRule"/>
</dbReference>
<feature type="modified residue" description="N6-lipoyllysine" evidence="3 4">
    <location>
        <position position="65"/>
    </location>
</feature>
<evidence type="ECO:0000313" key="8">
    <source>
        <dbReference type="Proteomes" id="UP000190306"/>
    </source>
</evidence>
<dbReference type="InterPro" id="IPR002930">
    <property type="entry name" value="GCV_H"/>
</dbReference>
<dbReference type="InterPro" id="IPR017453">
    <property type="entry name" value="GCV_H_sub"/>
</dbReference>
<dbReference type="AlphaFoldDB" id="A0AAE7CIL1"/>
<evidence type="ECO:0000313" key="6">
    <source>
        <dbReference type="EMBL" id="OOQ54859.1"/>
    </source>
</evidence>
<dbReference type="CDD" id="cd06848">
    <property type="entry name" value="GCS_H"/>
    <property type="match status" value="1"/>
</dbReference>
<proteinExistence type="inferred from homology"/>
<evidence type="ECO:0000256" key="4">
    <source>
        <dbReference type="PIRSR" id="PIRSR617453-50"/>
    </source>
</evidence>
<dbReference type="Proteomes" id="UP000502504">
    <property type="component" value="Chromosome"/>
</dbReference>
<dbReference type="InterPro" id="IPR033753">
    <property type="entry name" value="GCV_H/Fam206"/>
</dbReference>
<dbReference type="NCBIfam" id="NF002270">
    <property type="entry name" value="PRK01202.1"/>
    <property type="match status" value="1"/>
</dbReference>
<dbReference type="InterPro" id="IPR011053">
    <property type="entry name" value="Single_hybrid_motif"/>
</dbReference>
<dbReference type="Gene3D" id="2.40.50.100">
    <property type="match status" value="1"/>
</dbReference>
<dbReference type="PROSITE" id="PS50968">
    <property type="entry name" value="BIOTINYL_LIPOYL"/>
    <property type="match status" value="1"/>
</dbReference>
<evidence type="ECO:0000313" key="9">
    <source>
        <dbReference type="Proteomes" id="UP000502504"/>
    </source>
</evidence>
<keyword evidence="2 3" id="KW-0450">Lipoyl</keyword>
<dbReference type="EMBL" id="LHQL01000001">
    <property type="protein sequence ID" value="OOQ54859.1"/>
    <property type="molecule type" value="Genomic_DNA"/>
</dbReference>
<sequence length="130" mass="14296">MANVPTELKYTKDHEWVQQTGADVVRVGITEFAQRQLGDVVFVELPDKGRVLEAGDPFASIESVKAVSEVYAPLSGTVSACNDELDANAELVNDEPYGEGWLIDIKIGDKRRLDGLLTAAEYEELVREAE</sequence>
<dbReference type="GO" id="GO:0005960">
    <property type="term" value="C:glycine cleavage complex"/>
    <property type="evidence" value="ECO:0007669"/>
    <property type="project" value="InterPro"/>
</dbReference>
<dbReference type="EMBL" id="CP050692">
    <property type="protein sequence ID" value="QIT42500.1"/>
    <property type="molecule type" value="Genomic_DNA"/>
</dbReference>
<dbReference type="Proteomes" id="UP000190306">
    <property type="component" value="Chromosome"/>
</dbReference>
<organism evidence="7 9">
    <name type="scientific">Streptomyces antibioticus</name>
    <dbReference type="NCBI Taxonomy" id="1890"/>
    <lineage>
        <taxon>Bacteria</taxon>
        <taxon>Bacillati</taxon>
        <taxon>Actinomycetota</taxon>
        <taxon>Actinomycetes</taxon>
        <taxon>Kitasatosporales</taxon>
        <taxon>Streptomycetaceae</taxon>
        <taxon>Streptomyces</taxon>
    </lineage>
</organism>
<dbReference type="InterPro" id="IPR003016">
    <property type="entry name" value="2-oxoA_DH_lipoyl-BS"/>
</dbReference>
<dbReference type="PANTHER" id="PTHR11715">
    <property type="entry name" value="GLYCINE CLEAVAGE SYSTEM H PROTEIN"/>
    <property type="match status" value="1"/>
</dbReference>